<evidence type="ECO:0000313" key="4">
    <source>
        <dbReference type="RefSeq" id="XP_030069325.1"/>
    </source>
</evidence>
<dbReference type="GeneID" id="115476892"/>
<dbReference type="InterPro" id="IPR050514">
    <property type="entry name" value="WAP_four-disulfide_core"/>
</dbReference>
<dbReference type="GO" id="GO:0045087">
    <property type="term" value="P:innate immune response"/>
    <property type="evidence" value="ECO:0007669"/>
    <property type="project" value="TreeGrafter"/>
</dbReference>
<dbReference type="GO" id="GO:0005615">
    <property type="term" value="C:extracellular space"/>
    <property type="evidence" value="ECO:0007669"/>
    <property type="project" value="TreeGrafter"/>
</dbReference>
<dbReference type="PRINTS" id="PR00003">
    <property type="entry name" value="4DISULPHCORE"/>
</dbReference>
<proteinExistence type="predicted"/>
<feature type="domain" description="WAP" evidence="2">
    <location>
        <begin position="125"/>
        <end position="175"/>
    </location>
</feature>
<dbReference type="PANTHER" id="PTHR19441">
    <property type="entry name" value="WHEY ACDIC PROTEIN WAP"/>
    <property type="match status" value="1"/>
</dbReference>
<dbReference type="SUPFAM" id="SSF57256">
    <property type="entry name" value="Elafin-like"/>
    <property type="match status" value="8"/>
</dbReference>
<dbReference type="InterPro" id="IPR036645">
    <property type="entry name" value="Elafin-like_sf"/>
</dbReference>
<dbReference type="OrthoDB" id="4473401at2759"/>
<dbReference type="PROSITE" id="PS51390">
    <property type="entry name" value="WAP"/>
    <property type="match status" value="6"/>
</dbReference>
<reference evidence="4" key="1">
    <citation type="submission" date="2025-08" db="UniProtKB">
        <authorList>
            <consortium name="RefSeq"/>
        </authorList>
    </citation>
    <scope>IDENTIFICATION</scope>
</reference>
<feature type="domain" description="WAP" evidence="2">
    <location>
        <begin position="222"/>
        <end position="273"/>
    </location>
</feature>
<feature type="chain" id="PRO_5027650205" evidence="1">
    <location>
        <begin position="24"/>
        <end position="474"/>
    </location>
</feature>
<dbReference type="Gene3D" id="4.10.75.10">
    <property type="entry name" value="Elafin-like"/>
    <property type="match status" value="8"/>
</dbReference>
<dbReference type="Proteomes" id="UP000515156">
    <property type="component" value="Chromosome 8"/>
</dbReference>
<dbReference type="AlphaFoldDB" id="A0A6P7Z1J5"/>
<feature type="domain" description="WAP" evidence="2">
    <location>
        <begin position="276"/>
        <end position="321"/>
    </location>
</feature>
<sequence>MKTTYGIFLLMVVISLATDLISASGILPERKPGICPRPRKIANRLLCPCKDECTLDIDCPENKKCCSDSCEKVCKPPIKDKPGQCPIIDPLQSIIPLFPAPPECSSDYHCPANKKCCLHECVPPVYQHDGQCPQKPDYPKCTEVDPAVDCNSDGDCAEDEKCCDYGCRFQCMQALKEKPGDCPPMIFLCIFPLPEPQCKCDFDCAKEEKCCSLCGLKCVRPREEKPGKCPKPSYIHPSDSSGFCDHFCKVDGDCPSNKKCCDEGCEKVCKPPAADKPGVCPTCLIKEFPEKCSDECTSDSECAGTLKCCFDKCGLACLPCPGETPGFCPPKVLPPGIDVTPCIVNCEHCTEEEKCCPMGCRLDCMKTSQEKPGFCPYDPVRCIRAARSLCTRDSGCPGDEKCCSHMCGTDCVAALSEKPGICPAPTDTCLPLTLSPATPPVCSSDYHCPDDQKCCIKDCEMKCVDPLHDLSNPS</sequence>
<organism evidence="3 4">
    <name type="scientific">Microcaecilia unicolor</name>
    <dbReference type="NCBI Taxonomy" id="1415580"/>
    <lineage>
        <taxon>Eukaryota</taxon>
        <taxon>Metazoa</taxon>
        <taxon>Chordata</taxon>
        <taxon>Craniata</taxon>
        <taxon>Vertebrata</taxon>
        <taxon>Euteleostomi</taxon>
        <taxon>Amphibia</taxon>
        <taxon>Gymnophiona</taxon>
        <taxon>Siphonopidae</taxon>
        <taxon>Microcaecilia</taxon>
    </lineage>
</organism>
<feature type="domain" description="WAP" evidence="2">
    <location>
        <begin position="28"/>
        <end position="78"/>
    </location>
</feature>
<dbReference type="InterPro" id="IPR008197">
    <property type="entry name" value="WAP_dom"/>
</dbReference>
<dbReference type="PANTHER" id="PTHR19441:SF95">
    <property type="entry name" value="PERLWAPIN ISOFORM X1"/>
    <property type="match status" value="1"/>
</dbReference>
<dbReference type="SMART" id="SM00217">
    <property type="entry name" value="WAP"/>
    <property type="match status" value="8"/>
</dbReference>
<keyword evidence="1" id="KW-0732">Signal</keyword>
<name>A0A6P7Z1J5_9AMPH</name>
<evidence type="ECO:0000256" key="1">
    <source>
        <dbReference type="SAM" id="SignalP"/>
    </source>
</evidence>
<evidence type="ECO:0000313" key="3">
    <source>
        <dbReference type="Proteomes" id="UP000515156"/>
    </source>
</evidence>
<gene>
    <name evidence="4" type="primary">LOC115476892</name>
</gene>
<feature type="domain" description="WAP" evidence="2">
    <location>
        <begin position="368"/>
        <end position="415"/>
    </location>
</feature>
<feature type="domain" description="WAP" evidence="2">
    <location>
        <begin position="416"/>
        <end position="467"/>
    </location>
</feature>
<accession>A0A6P7Z1J5</accession>
<dbReference type="GO" id="GO:0019731">
    <property type="term" value="P:antibacterial humoral response"/>
    <property type="evidence" value="ECO:0007669"/>
    <property type="project" value="TreeGrafter"/>
</dbReference>
<protein>
    <submittedName>
        <fullName evidence="4">Balbiani ring protein 3-like</fullName>
    </submittedName>
</protein>
<dbReference type="Pfam" id="PF00095">
    <property type="entry name" value="WAP"/>
    <property type="match status" value="8"/>
</dbReference>
<dbReference type="KEGG" id="muo:115476892"/>
<dbReference type="GO" id="GO:0004867">
    <property type="term" value="F:serine-type endopeptidase inhibitor activity"/>
    <property type="evidence" value="ECO:0007669"/>
    <property type="project" value="TreeGrafter"/>
</dbReference>
<feature type="signal peptide" evidence="1">
    <location>
        <begin position="1"/>
        <end position="23"/>
    </location>
</feature>
<dbReference type="InParanoid" id="A0A6P7Z1J5"/>
<dbReference type="RefSeq" id="XP_030069325.1">
    <property type="nucleotide sequence ID" value="XM_030213465.1"/>
</dbReference>
<evidence type="ECO:0000259" key="2">
    <source>
        <dbReference type="PROSITE" id="PS51390"/>
    </source>
</evidence>
<keyword evidence="3" id="KW-1185">Reference proteome</keyword>